<dbReference type="PROSITE" id="PS50294">
    <property type="entry name" value="WD_REPEATS_REGION"/>
    <property type="match status" value="2"/>
</dbReference>
<dbReference type="PROSITE" id="PS50082">
    <property type="entry name" value="WD_REPEATS_2"/>
    <property type="match status" value="3"/>
</dbReference>
<dbReference type="SUPFAM" id="SSF50978">
    <property type="entry name" value="WD40 repeat-like"/>
    <property type="match status" value="1"/>
</dbReference>
<dbReference type="PRINTS" id="PR00320">
    <property type="entry name" value="GPROTEINBRPT"/>
</dbReference>
<protein>
    <submittedName>
        <fullName evidence="5">Uncharacterized protein</fullName>
    </submittedName>
</protein>
<organism evidence="5 6">
    <name type="scientific">Cinchona calisaya</name>
    <dbReference type="NCBI Taxonomy" id="153742"/>
    <lineage>
        <taxon>Eukaryota</taxon>
        <taxon>Viridiplantae</taxon>
        <taxon>Streptophyta</taxon>
        <taxon>Embryophyta</taxon>
        <taxon>Tracheophyta</taxon>
        <taxon>Spermatophyta</taxon>
        <taxon>Magnoliopsida</taxon>
        <taxon>eudicotyledons</taxon>
        <taxon>Gunneridae</taxon>
        <taxon>Pentapetalae</taxon>
        <taxon>asterids</taxon>
        <taxon>lamiids</taxon>
        <taxon>Gentianales</taxon>
        <taxon>Rubiaceae</taxon>
        <taxon>Cinchonoideae</taxon>
        <taxon>Cinchoneae</taxon>
        <taxon>Cinchona</taxon>
    </lineage>
</organism>
<gene>
    <name evidence="5" type="ORF">ACH5RR_025372</name>
</gene>
<feature type="repeat" description="WD" evidence="3">
    <location>
        <begin position="233"/>
        <end position="274"/>
    </location>
</feature>
<dbReference type="FunFam" id="2.130.10.10:FF:000775">
    <property type="entry name" value="BnaA09g28200D protein"/>
    <property type="match status" value="1"/>
</dbReference>
<feature type="repeat" description="WD" evidence="3">
    <location>
        <begin position="329"/>
        <end position="368"/>
    </location>
</feature>
<dbReference type="PANTHER" id="PTHR22844:SF324">
    <property type="entry name" value="TRANSDUCIN_WD40 REPEAT PROTEIN"/>
    <property type="match status" value="1"/>
</dbReference>
<dbReference type="Proteomes" id="UP001630127">
    <property type="component" value="Unassembled WGS sequence"/>
</dbReference>
<dbReference type="AlphaFoldDB" id="A0ABD2Z2T4"/>
<feature type="compositionally biased region" description="Low complexity" evidence="4">
    <location>
        <begin position="15"/>
        <end position="31"/>
    </location>
</feature>
<evidence type="ECO:0000313" key="6">
    <source>
        <dbReference type="Proteomes" id="UP001630127"/>
    </source>
</evidence>
<dbReference type="InterPro" id="IPR036322">
    <property type="entry name" value="WD40_repeat_dom_sf"/>
</dbReference>
<dbReference type="SMART" id="SM00320">
    <property type="entry name" value="WD40"/>
    <property type="match status" value="7"/>
</dbReference>
<reference evidence="5 6" key="1">
    <citation type="submission" date="2024-11" db="EMBL/GenBank/DDBJ databases">
        <title>A near-complete genome assembly of Cinchona calisaya.</title>
        <authorList>
            <person name="Lian D.C."/>
            <person name="Zhao X.W."/>
            <person name="Wei L."/>
        </authorList>
    </citation>
    <scope>NUCLEOTIDE SEQUENCE [LARGE SCALE GENOMIC DNA]</scope>
    <source>
        <tissue evidence="5">Nenye</tissue>
    </source>
</reference>
<feature type="repeat" description="WD" evidence="3">
    <location>
        <begin position="281"/>
        <end position="322"/>
    </location>
</feature>
<evidence type="ECO:0000256" key="2">
    <source>
        <dbReference type="ARBA" id="ARBA00022737"/>
    </source>
</evidence>
<dbReference type="Gene3D" id="2.130.10.10">
    <property type="entry name" value="YVTN repeat-like/Quinoprotein amine dehydrogenase"/>
    <property type="match status" value="3"/>
</dbReference>
<dbReference type="InterPro" id="IPR001680">
    <property type="entry name" value="WD40_rpt"/>
</dbReference>
<dbReference type="InterPro" id="IPR020472">
    <property type="entry name" value="WD40_PAC1"/>
</dbReference>
<evidence type="ECO:0000256" key="3">
    <source>
        <dbReference type="PROSITE-ProRule" id="PRU00221"/>
    </source>
</evidence>
<keyword evidence="2" id="KW-0677">Repeat</keyword>
<feature type="region of interest" description="Disordered" evidence="4">
    <location>
        <begin position="13"/>
        <end position="34"/>
    </location>
</feature>
<keyword evidence="6" id="KW-1185">Reference proteome</keyword>
<dbReference type="InterPro" id="IPR015943">
    <property type="entry name" value="WD40/YVTN_repeat-like_dom_sf"/>
</dbReference>
<evidence type="ECO:0000256" key="4">
    <source>
        <dbReference type="SAM" id="MobiDB-lite"/>
    </source>
</evidence>
<dbReference type="PANTHER" id="PTHR22844">
    <property type="entry name" value="F-BOX AND WD40 DOMAIN PROTEIN"/>
    <property type="match status" value="1"/>
</dbReference>
<dbReference type="Pfam" id="PF00400">
    <property type="entry name" value="WD40"/>
    <property type="match status" value="5"/>
</dbReference>
<proteinExistence type="predicted"/>
<sequence>MEFKSWFETKPEYLSSPRTSSSSSSSNITSPEMQSTSTIYEVTSFSSLESHVNPTLKLSQNTHEKIMMNAFVTHSCIATLRTKTPQISFLALQGNTLYAASLNEINVFDLTDDNYSLADNFTCSGLVKSITFVEKKIFTAHQDCKIRAWQITSSRKHQLISTIPTVKDRLTRCVLPKNYVQVRRHKQKLWIEHVDTISGLAVNIGEGLIYSVSWDRSFKIWRISDLRCLESINKAHSDAINAIVVCVDHGLVYTASADGSIKVWEKEKGEKNHKLRTILDNKHNKSSLNALAINSNGSILFSGGLDQNIIVWEKEEGKTEKHMGFSRFLKGHTGAILCLVCVDDLLISGSSDKTLRIWKSSSTECGYSCIAVLEGHLKPVKALVATKRSCNSNGVVSIFSGSLDGEIKVWQVTISDFQSCKSSSTFMERNVAHNA</sequence>
<accession>A0ABD2Z2T4</accession>
<keyword evidence="1 3" id="KW-0853">WD repeat</keyword>
<evidence type="ECO:0000256" key="1">
    <source>
        <dbReference type="ARBA" id="ARBA00022574"/>
    </source>
</evidence>
<name>A0ABD2Z2T4_9GENT</name>
<dbReference type="EMBL" id="JBJUIK010000011">
    <property type="protein sequence ID" value="KAL3512655.1"/>
    <property type="molecule type" value="Genomic_DNA"/>
</dbReference>
<dbReference type="InterPro" id="IPR045182">
    <property type="entry name" value="JINGUBANG-like"/>
</dbReference>
<evidence type="ECO:0000313" key="5">
    <source>
        <dbReference type="EMBL" id="KAL3512655.1"/>
    </source>
</evidence>
<comment type="caution">
    <text evidence="5">The sequence shown here is derived from an EMBL/GenBank/DDBJ whole genome shotgun (WGS) entry which is preliminary data.</text>
</comment>